<dbReference type="InterPro" id="IPR024694">
    <property type="entry name" value="PurE_prokaryotes"/>
</dbReference>
<reference evidence="7" key="1">
    <citation type="submission" date="2020-02" db="EMBL/GenBank/DDBJ databases">
        <authorList>
            <person name="Meier V. D."/>
        </authorList>
    </citation>
    <scope>NUCLEOTIDE SEQUENCE</scope>
    <source>
        <strain evidence="7">AVDCRST_MAG25</strain>
    </source>
</reference>
<comment type="catalytic activity">
    <reaction evidence="3 4">
        <text>5-carboxyamino-1-(5-phospho-D-ribosyl)imidazole + H(+) = 5-amino-1-(5-phospho-D-ribosyl)imidazole-4-carboxylate</text>
        <dbReference type="Rhea" id="RHEA:13193"/>
        <dbReference type="ChEBI" id="CHEBI:15378"/>
        <dbReference type="ChEBI" id="CHEBI:58730"/>
        <dbReference type="ChEBI" id="CHEBI:77657"/>
        <dbReference type="EC" id="5.4.99.18"/>
    </reaction>
</comment>
<comment type="pathway">
    <text evidence="3 4">Purine metabolism; IMP biosynthesis via de novo pathway; 5-amino-1-(5-phospho-D-ribosyl)imidazole-4-carboxylate from 5-amino-1-(5-phospho-D-ribosyl)imidazole (N5-CAIR route): step 2/2.</text>
</comment>
<feature type="binding site" evidence="3 5">
    <location>
        <position position="14"/>
    </location>
    <ligand>
        <name>substrate</name>
    </ligand>
</feature>
<dbReference type="AlphaFoldDB" id="A0A6J4RMY8"/>
<accession>A0A6J4RMY8</accession>
<dbReference type="UniPathway" id="UPA00074">
    <property type="reaction ID" value="UER00943"/>
</dbReference>
<protein>
    <recommendedName>
        <fullName evidence="3 4">N5-carboxyaminoimidazole ribonucleotide mutase</fullName>
        <shortName evidence="3 4">N5-CAIR mutase</shortName>
        <ecNumber evidence="3 4">5.4.99.18</ecNumber>
    </recommendedName>
    <alternativeName>
        <fullName evidence="3">5-(carboxyamino)imidazole ribonucleotide mutase</fullName>
    </alternativeName>
</protein>
<dbReference type="EMBL" id="CADCVI010000166">
    <property type="protein sequence ID" value="CAA9477789.1"/>
    <property type="molecule type" value="Genomic_DNA"/>
</dbReference>
<dbReference type="InterPro" id="IPR033747">
    <property type="entry name" value="PurE_ClassI"/>
</dbReference>
<evidence type="ECO:0000256" key="1">
    <source>
        <dbReference type="ARBA" id="ARBA00022755"/>
    </source>
</evidence>
<evidence type="ECO:0000256" key="4">
    <source>
        <dbReference type="PIRNR" id="PIRNR001338"/>
    </source>
</evidence>
<dbReference type="PANTHER" id="PTHR23046">
    <property type="entry name" value="PHOSPHORIBOSYLAMINOIMIDAZOLE CARBOXYLASE CATALYTIC SUBUNIT"/>
    <property type="match status" value="1"/>
</dbReference>
<dbReference type="InterPro" id="IPR000031">
    <property type="entry name" value="PurE_dom"/>
</dbReference>
<name>A0A6J4RMY8_9ACTN</name>
<evidence type="ECO:0000256" key="2">
    <source>
        <dbReference type="ARBA" id="ARBA00023235"/>
    </source>
</evidence>
<sequence>MTPPVGILIGSESDRPIIEKCVARLDDLGIPYEINVMSPYRNPEDVSEYAGTARERGIKVIICGAGLASGLAAAVAARTILPVIGIPISTGTMGGLDSLLSTVQMPSGVPVATVAVDGSANAAILAAQILALSDTDLAQKLEV</sequence>
<gene>
    <name evidence="3" type="primary">purE</name>
    <name evidence="7" type="ORF">AVDCRST_MAG25-2555</name>
</gene>
<dbReference type="PANTHER" id="PTHR23046:SF2">
    <property type="entry name" value="PHOSPHORIBOSYLAMINOIMIDAZOLE CARBOXYLASE"/>
    <property type="match status" value="1"/>
</dbReference>
<feature type="binding site" evidence="3 5">
    <location>
        <position position="11"/>
    </location>
    <ligand>
        <name>substrate</name>
    </ligand>
</feature>
<dbReference type="NCBIfam" id="TIGR01162">
    <property type="entry name" value="purE"/>
    <property type="match status" value="1"/>
</dbReference>
<organism evidence="7">
    <name type="scientific">uncultured Rubrobacteraceae bacterium</name>
    <dbReference type="NCBI Taxonomy" id="349277"/>
    <lineage>
        <taxon>Bacteria</taxon>
        <taxon>Bacillati</taxon>
        <taxon>Actinomycetota</taxon>
        <taxon>Rubrobacteria</taxon>
        <taxon>Rubrobacterales</taxon>
        <taxon>Rubrobacteraceae</taxon>
        <taxon>environmental samples</taxon>
    </lineage>
</organism>
<dbReference type="GO" id="GO:0006189">
    <property type="term" value="P:'de novo' IMP biosynthetic process"/>
    <property type="evidence" value="ECO:0007669"/>
    <property type="project" value="UniProtKB-UniRule"/>
</dbReference>
<evidence type="ECO:0000256" key="3">
    <source>
        <dbReference type="HAMAP-Rule" id="MF_01929"/>
    </source>
</evidence>
<feature type="domain" description="PurE" evidence="6">
    <location>
        <begin position="3"/>
        <end position="143"/>
    </location>
</feature>
<dbReference type="Gene3D" id="3.40.50.1970">
    <property type="match status" value="1"/>
</dbReference>
<comment type="function">
    <text evidence="3 4">Catalyzes the conversion of N5-carboxyaminoimidazole ribonucleotide (N5-CAIR) to 4-carboxy-5-aminoimidazole ribonucleotide (CAIR).</text>
</comment>
<evidence type="ECO:0000256" key="5">
    <source>
        <dbReference type="PIRSR" id="PIRSR001338-1"/>
    </source>
</evidence>
<evidence type="ECO:0000259" key="6">
    <source>
        <dbReference type="SMART" id="SM01001"/>
    </source>
</evidence>
<keyword evidence="1 3" id="KW-0658">Purine biosynthesis</keyword>
<dbReference type="Pfam" id="PF00731">
    <property type="entry name" value="AIRC"/>
    <property type="match status" value="1"/>
</dbReference>
<keyword evidence="2 3" id="KW-0413">Isomerase</keyword>
<evidence type="ECO:0000313" key="7">
    <source>
        <dbReference type="EMBL" id="CAA9477789.1"/>
    </source>
</evidence>
<dbReference type="PIRSF" id="PIRSF001338">
    <property type="entry name" value="AIR_carboxylase"/>
    <property type="match status" value="1"/>
</dbReference>
<dbReference type="HAMAP" id="MF_01929">
    <property type="entry name" value="PurE_classI"/>
    <property type="match status" value="1"/>
</dbReference>
<dbReference type="SMART" id="SM01001">
    <property type="entry name" value="AIRC"/>
    <property type="match status" value="1"/>
</dbReference>
<comment type="similarity">
    <text evidence="3">Belongs to the AIR carboxylase family. Class I subfamily.</text>
</comment>
<dbReference type="GO" id="GO:0034023">
    <property type="term" value="F:5-(carboxyamino)imidazole ribonucleotide mutase activity"/>
    <property type="evidence" value="ECO:0007669"/>
    <property type="project" value="UniProtKB-UniRule"/>
</dbReference>
<proteinExistence type="inferred from homology"/>
<dbReference type="EC" id="5.4.99.18" evidence="3 4"/>
<feature type="binding site" evidence="3 5">
    <location>
        <position position="41"/>
    </location>
    <ligand>
        <name>substrate</name>
    </ligand>
</feature>
<dbReference type="SUPFAM" id="SSF52255">
    <property type="entry name" value="N5-CAIR mutase (phosphoribosylaminoimidazole carboxylase, PurE)"/>
    <property type="match status" value="1"/>
</dbReference>